<accession>A0A6N8DM92</accession>
<organism evidence="1 2">
    <name type="scientific">Rhodoblastus acidophilus</name>
    <name type="common">Rhodopseudomonas acidophila</name>
    <dbReference type="NCBI Taxonomy" id="1074"/>
    <lineage>
        <taxon>Bacteria</taxon>
        <taxon>Pseudomonadati</taxon>
        <taxon>Pseudomonadota</taxon>
        <taxon>Alphaproteobacteria</taxon>
        <taxon>Hyphomicrobiales</taxon>
        <taxon>Rhodoblastaceae</taxon>
        <taxon>Rhodoblastus</taxon>
    </lineage>
</organism>
<name>A0A6N8DM92_RHOAC</name>
<dbReference type="RefSeq" id="WP_155446278.1">
    <property type="nucleotide sequence ID" value="NZ_JAOQNR010000031.1"/>
</dbReference>
<evidence type="ECO:0000313" key="1">
    <source>
        <dbReference type="EMBL" id="MTV31589.1"/>
    </source>
</evidence>
<gene>
    <name evidence="1" type="ORF">GJ654_11350</name>
</gene>
<sequence length="173" mass="20355">MPTATPDLVPFPIYKHFASTCRLFNLRLQADYVKENVVFRHAMMCDMTRLSLSRPKASKGTEIVPYITKFYMSERFGAASTYTKEHYNQIAQLTEEYFSWLRIAAVFRLSELTKTEAALERALIDFSVITRVKQPTESVLLFIRKWREKPLQEVFDRVAERTMKEFCKEHPEV</sequence>
<evidence type="ECO:0000313" key="2">
    <source>
        <dbReference type="Proteomes" id="UP000439113"/>
    </source>
</evidence>
<reference evidence="1 2" key="1">
    <citation type="submission" date="2019-11" db="EMBL/GenBank/DDBJ databases">
        <title>Whole-genome sequence of a Rhodoblastus acidophilus DSM 142.</title>
        <authorList>
            <person name="Kyndt J.A."/>
            <person name="Meyer T.E."/>
        </authorList>
    </citation>
    <scope>NUCLEOTIDE SEQUENCE [LARGE SCALE GENOMIC DNA]</scope>
    <source>
        <strain evidence="1 2">DSM 142</strain>
    </source>
</reference>
<comment type="caution">
    <text evidence="1">The sequence shown here is derived from an EMBL/GenBank/DDBJ whole genome shotgun (WGS) entry which is preliminary data.</text>
</comment>
<proteinExistence type="predicted"/>
<dbReference type="Proteomes" id="UP000439113">
    <property type="component" value="Unassembled WGS sequence"/>
</dbReference>
<dbReference type="AlphaFoldDB" id="A0A6N8DM92"/>
<dbReference type="EMBL" id="WNKS01000009">
    <property type="protein sequence ID" value="MTV31589.1"/>
    <property type="molecule type" value="Genomic_DNA"/>
</dbReference>
<protein>
    <submittedName>
        <fullName evidence="1">Uncharacterized protein</fullName>
    </submittedName>
</protein>